<proteinExistence type="inferred from homology"/>
<comment type="similarity">
    <text evidence="2">Belongs to the RAMP4 family.</text>
</comment>
<keyword evidence="3" id="KW-0812">Transmembrane</keyword>
<comment type="subcellular location">
    <subcellularLocation>
        <location evidence="1">Endoplasmic reticulum membrane</location>
        <topology evidence="1">Single-pass membrane protein</topology>
    </subcellularLocation>
</comment>
<evidence type="ECO:0000256" key="5">
    <source>
        <dbReference type="ARBA" id="ARBA00022989"/>
    </source>
</evidence>
<evidence type="ECO:0000256" key="3">
    <source>
        <dbReference type="ARBA" id="ARBA00022692"/>
    </source>
</evidence>
<protein>
    <submittedName>
        <fullName evidence="8">Uncharacterized protein</fullName>
    </submittedName>
</protein>
<keyword evidence="6" id="KW-0472">Membrane</keyword>
<dbReference type="GO" id="GO:0005789">
    <property type="term" value="C:endoplasmic reticulum membrane"/>
    <property type="evidence" value="ECO:0007669"/>
    <property type="project" value="UniProtKB-SubCell"/>
</dbReference>
<keyword evidence="5" id="KW-1133">Transmembrane helix</keyword>
<reference evidence="8" key="1">
    <citation type="submission" date="2014-05" db="EMBL/GenBank/DDBJ databases">
        <title>The transcriptome of the halophilic microalga Tetraselmis sp. GSL018 isolated from the Great Salt Lake, Utah.</title>
        <authorList>
            <person name="Jinkerson R.E."/>
            <person name="D'Adamo S."/>
            <person name="Posewitz M.C."/>
        </authorList>
    </citation>
    <scope>NUCLEOTIDE SEQUENCE</scope>
    <source>
        <strain evidence="8">GSL018</strain>
    </source>
</reference>
<dbReference type="AlphaFoldDB" id="A0A061R8Q2"/>
<evidence type="ECO:0000256" key="1">
    <source>
        <dbReference type="ARBA" id="ARBA00004389"/>
    </source>
</evidence>
<accession>A0A061R8Q2</accession>
<evidence type="ECO:0000256" key="7">
    <source>
        <dbReference type="SAM" id="MobiDB-lite"/>
    </source>
</evidence>
<feature type="compositionally biased region" description="Polar residues" evidence="7">
    <location>
        <begin position="1"/>
        <end position="15"/>
    </location>
</feature>
<evidence type="ECO:0000256" key="4">
    <source>
        <dbReference type="ARBA" id="ARBA00022824"/>
    </source>
</evidence>
<dbReference type="Pfam" id="PF06624">
    <property type="entry name" value="RAMP4"/>
    <property type="match status" value="1"/>
</dbReference>
<dbReference type="InterPro" id="IPR010580">
    <property type="entry name" value="ER_stress-assoc"/>
</dbReference>
<organism evidence="8">
    <name type="scientific">Tetraselmis sp. GSL018</name>
    <dbReference type="NCBI Taxonomy" id="582737"/>
    <lineage>
        <taxon>Eukaryota</taxon>
        <taxon>Viridiplantae</taxon>
        <taxon>Chlorophyta</taxon>
        <taxon>core chlorophytes</taxon>
        <taxon>Chlorodendrophyceae</taxon>
        <taxon>Chlorodendrales</taxon>
        <taxon>Chlorodendraceae</taxon>
        <taxon>Tetraselmis</taxon>
    </lineage>
</organism>
<dbReference type="EMBL" id="GBEZ01016962">
    <property type="protein sequence ID" value="JAC69332.1"/>
    <property type="molecule type" value="Transcribed_RNA"/>
</dbReference>
<evidence type="ECO:0000313" key="8">
    <source>
        <dbReference type="EMBL" id="JAC69332.1"/>
    </source>
</evidence>
<evidence type="ECO:0000256" key="2">
    <source>
        <dbReference type="ARBA" id="ARBA00005500"/>
    </source>
</evidence>
<sequence>MAYSRATNYRNQAFQENVHRRGAVPPSRTKKQNIGTEVVLV</sequence>
<keyword evidence="4" id="KW-0256">Endoplasmic reticulum</keyword>
<gene>
    <name evidence="8" type="ORF">TSPGSL018_6629</name>
</gene>
<feature type="region of interest" description="Disordered" evidence="7">
    <location>
        <begin position="1"/>
        <end position="41"/>
    </location>
</feature>
<name>A0A061R8Q2_9CHLO</name>
<feature type="non-terminal residue" evidence="8">
    <location>
        <position position="41"/>
    </location>
</feature>
<evidence type="ECO:0000256" key="6">
    <source>
        <dbReference type="ARBA" id="ARBA00023136"/>
    </source>
</evidence>